<dbReference type="InterPro" id="IPR007227">
    <property type="entry name" value="Cell_shape_determining_MreD"/>
</dbReference>
<evidence type="ECO:0000313" key="11">
    <source>
        <dbReference type="Proteomes" id="UP000305881"/>
    </source>
</evidence>
<evidence type="ECO:0000256" key="8">
    <source>
        <dbReference type="PIRNR" id="PIRNR018472"/>
    </source>
</evidence>
<dbReference type="NCBIfam" id="TIGR03426">
    <property type="entry name" value="shape_MreD"/>
    <property type="match status" value="1"/>
</dbReference>
<comment type="similarity">
    <text evidence="2 8">Belongs to the MreD family.</text>
</comment>
<keyword evidence="11" id="KW-1185">Reference proteome</keyword>
<evidence type="ECO:0000256" key="2">
    <source>
        <dbReference type="ARBA" id="ARBA00007776"/>
    </source>
</evidence>
<dbReference type="PANTHER" id="PTHR37484:SF1">
    <property type="entry name" value="ROD SHAPE-DETERMINING PROTEIN MRED"/>
    <property type="match status" value="1"/>
</dbReference>
<dbReference type="InterPro" id="IPR026034">
    <property type="entry name" value="MreD_proteobac"/>
</dbReference>
<feature type="transmembrane region" description="Helical" evidence="9">
    <location>
        <begin position="134"/>
        <end position="155"/>
    </location>
</feature>
<dbReference type="Proteomes" id="UP000305881">
    <property type="component" value="Chromosome"/>
</dbReference>
<accession>A0A4P9UM17</accession>
<evidence type="ECO:0000256" key="3">
    <source>
        <dbReference type="ARBA" id="ARBA00022475"/>
    </source>
</evidence>
<dbReference type="STRING" id="675511.GCA_000341735_02267"/>
<dbReference type="AlphaFoldDB" id="A0A4P9UM17"/>
<dbReference type="PANTHER" id="PTHR37484">
    <property type="entry name" value="ROD SHAPE-DETERMINING PROTEIN MRED"/>
    <property type="match status" value="1"/>
</dbReference>
<feature type="transmembrane region" description="Helical" evidence="9">
    <location>
        <begin position="104"/>
        <end position="122"/>
    </location>
</feature>
<keyword evidence="8" id="KW-0997">Cell inner membrane</keyword>
<keyword evidence="5 8" id="KW-0133">Cell shape</keyword>
<dbReference type="GO" id="GO:0005886">
    <property type="term" value="C:plasma membrane"/>
    <property type="evidence" value="ECO:0007669"/>
    <property type="project" value="UniProtKB-SubCell"/>
</dbReference>
<protein>
    <recommendedName>
        <fullName evidence="8">Rod shape-determining protein MreD</fullName>
    </recommendedName>
</protein>
<comment type="subcellular location">
    <subcellularLocation>
        <location evidence="8">Cell inner membrane</location>
    </subcellularLocation>
    <subcellularLocation>
        <location evidence="1">Cell membrane</location>
        <topology evidence="1">Multi-pass membrane protein</topology>
    </subcellularLocation>
</comment>
<dbReference type="EMBL" id="CP035467">
    <property type="protein sequence ID" value="QCW81453.1"/>
    <property type="molecule type" value="Genomic_DNA"/>
</dbReference>
<keyword evidence="6 9" id="KW-1133">Transmembrane helix</keyword>
<reference evidence="11" key="1">
    <citation type="journal article" date="2019" name="J. Bacteriol.">
        <title>A Mutagenic Screen Identifies a TonB-Dependent Receptor Required for the Lanthanide Metal Switch in the Type I Methanotroph 'Methylotuvimicrobium buryatense' 5GB1C.</title>
        <authorList>
            <person name="Groom J.D."/>
            <person name="Ford S.M."/>
            <person name="Pesesky M.W."/>
            <person name="Lidstrom M.E."/>
        </authorList>
    </citation>
    <scope>NUCLEOTIDE SEQUENCE [LARGE SCALE GENOMIC DNA]</scope>
    <source>
        <strain evidence="11">5GB1C</strain>
    </source>
</reference>
<feature type="transmembrane region" description="Helical" evidence="9">
    <location>
        <begin position="74"/>
        <end position="92"/>
    </location>
</feature>
<dbReference type="Pfam" id="PF04093">
    <property type="entry name" value="MreD"/>
    <property type="match status" value="1"/>
</dbReference>
<evidence type="ECO:0000256" key="7">
    <source>
        <dbReference type="ARBA" id="ARBA00023136"/>
    </source>
</evidence>
<evidence type="ECO:0000256" key="6">
    <source>
        <dbReference type="ARBA" id="ARBA00022989"/>
    </source>
</evidence>
<evidence type="ECO:0000256" key="9">
    <source>
        <dbReference type="SAM" id="Phobius"/>
    </source>
</evidence>
<dbReference type="PIRSF" id="PIRSF018472">
    <property type="entry name" value="MreD_proteobac"/>
    <property type="match status" value="1"/>
</dbReference>
<evidence type="ECO:0000313" key="10">
    <source>
        <dbReference type="EMBL" id="QCW81453.1"/>
    </source>
</evidence>
<evidence type="ECO:0000256" key="5">
    <source>
        <dbReference type="ARBA" id="ARBA00022960"/>
    </source>
</evidence>
<keyword evidence="7 8" id="KW-0472">Membrane</keyword>
<dbReference type="KEGG" id="mbur:EQU24_03695"/>
<gene>
    <name evidence="10" type="primary">mreD</name>
    <name evidence="10" type="ORF">EQU24_03695</name>
</gene>
<feature type="transmembrane region" description="Helical" evidence="9">
    <location>
        <begin position="6"/>
        <end position="26"/>
    </location>
</feature>
<evidence type="ECO:0000256" key="4">
    <source>
        <dbReference type="ARBA" id="ARBA00022692"/>
    </source>
</evidence>
<proteinExistence type="inferred from homology"/>
<dbReference type="GO" id="GO:0008360">
    <property type="term" value="P:regulation of cell shape"/>
    <property type="evidence" value="ECO:0007669"/>
    <property type="project" value="UniProtKB-UniRule"/>
</dbReference>
<name>A0A4P9UM17_METBY</name>
<keyword evidence="4 9" id="KW-0812">Transmembrane</keyword>
<dbReference type="OrthoDB" id="6647425at2"/>
<organism evidence="10 11">
    <name type="scientific">Methylotuvimicrobium buryatense</name>
    <name type="common">Methylomicrobium buryatense</name>
    <dbReference type="NCBI Taxonomy" id="95641"/>
    <lineage>
        <taxon>Bacteria</taxon>
        <taxon>Pseudomonadati</taxon>
        <taxon>Pseudomonadota</taxon>
        <taxon>Gammaproteobacteria</taxon>
        <taxon>Methylococcales</taxon>
        <taxon>Methylococcaceae</taxon>
        <taxon>Methylotuvimicrobium</taxon>
    </lineage>
</organism>
<comment type="function">
    <text evidence="8">Involved in formation of the rod shape of the cell. May also contribute to regulation of formation of penicillin-binding proteins.</text>
</comment>
<dbReference type="RefSeq" id="WP_026130175.1">
    <property type="nucleotide sequence ID" value="NZ_CP035467.1"/>
</dbReference>
<keyword evidence="3 8" id="KW-1003">Cell membrane</keyword>
<sequence>MPKNNTFGYGRYLLSIIFAMSLNIAAWPQPMAPFNPNWILLVVIYWVLAAPERVGIFSAWTIGLLTDVLTGRMLGLNALINSLVAFLCLRLHKRLRQYPILQQGLFIFFCLLVSQFLIFWITDSQTIARASYTFWLPVLTGTLFWPLVFFSLRAIRLYRRIR</sequence>
<evidence type="ECO:0000256" key="1">
    <source>
        <dbReference type="ARBA" id="ARBA00004651"/>
    </source>
</evidence>